<dbReference type="GeneID" id="17312231"/>
<gene>
    <name evidence="1" type="ORF">GUITHDRAFT_99327</name>
</gene>
<evidence type="ECO:0000313" key="2">
    <source>
        <dbReference type="EnsemblProtists" id="EKX55552"/>
    </source>
</evidence>
<dbReference type="EnsemblProtists" id="EKX55552">
    <property type="protein sequence ID" value="EKX55552"/>
    <property type="gene ID" value="GUITHDRAFT_99327"/>
</dbReference>
<evidence type="ECO:0000313" key="3">
    <source>
        <dbReference type="Proteomes" id="UP000011087"/>
    </source>
</evidence>
<reference evidence="1 3" key="1">
    <citation type="journal article" date="2012" name="Nature">
        <title>Algal genomes reveal evolutionary mosaicism and the fate of nucleomorphs.</title>
        <authorList>
            <consortium name="DOE Joint Genome Institute"/>
            <person name="Curtis B.A."/>
            <person name="Tanifuji G."/>
            <person name="Burki F."/>
            <person name="Gruber A."/>
            <person name="Irimia M."/>
            <person name="Maruyama S."/>
            <person name="Arias M.C."/>
            <person name="Ball S.G."/>
            <person name="Gile G.H."/>
            <person name="Hirakawa Y."/>
            <person name="Hopkins J.F."/>
            <person name="Kuo A."/>
            <person name="Rensing S.A."/>
            <person name="Schmutz J."/>
            <person name="Symeonidi A."/>
            <person name="Elias M."/>
            <person name="Eveleigh R.J."/>
            <person name="Herman E.K."/>
            <person name="Klute M.J."/>
            <person name="Nakayama T."/>
            <person name="Obornik M."/>
            <person name="Reyes-Prieto A."/>
            <person name="Armbrust E.V."/>
            <person name="Aves S.J."/>
            <person name="Beiko R.G."/>
            <person name="Coutinho P."/>
            <person name="Dacks J.B."/>
            <person name="Durnford D.G."/>
            <person name="Fast N.M."/>
            <person name="Green B.R."/>
            <person name="Grisdale C.J."/>
            <person name="Hempel F."/>
            <person name="Henrissat B."/>
            <person name="Hoppner M.P."/>
            <person name="Ishida K."/>
            <person name="Kim E."/>
            <person name="Koreny L."/>
            <person name="Kroth P.G."/>
            <person name="Liu Y."/>
            <person name="Malik S.B."/>
            <person name="Maier U.G."/>
            <person name="McRose D."/>
            <person name="Mock T."/>
            <person name="Neilson J.A."/>
            <person name="Onodera N.T."/>
            <person name="Poole A.M."/>
            <person name="Pritham E.J."/>
            <person name="Richards T.A."/>
            <person name="Rocap G."/>
            <person name="Roy S.W."/>
            <person name="Sarai C."/>
            <person name="Schaack S."/>
            <person name="Shirato S."/>
            <person name="Slamovits C.H."/>
            <person name="Spencer D.F."/>
            <person name="Suzuki S."/>
            <person name="Worden A.Z."/>
            <person name="Zauner S."/>
            <person name="Barry K."/>
            <person name="Bell C."/>
            <person name="Bharti A.K."/>
            <person name="Crow J.A."/>
            <person name="Grimwood J."/>
            <person name="Kramer R."/>
            <person name="Lindquist E."/>
            <person name="Lucas S."/>
            <person name="Salamov A."/>
            <person name="McFadden G.I."/>
            <person name="Lane C.E."/>
            <person name="Keeling P.J."/>
            <person name="Gray M.W."/>
            <person name="Grigoriev I.V."/>
            <person name="Archibald J.M."/>
        </authorList>
    </citation>
    <scope>NUCLEOTIDE SEQUENCE</scope>
    <source>
        <strain evidence="1 3">CCMP2712</strain>
    </source>
</reference>
<organism evidence="1">
    <name type="scientific">Guillardia theta (strain CCMP2712)</name>
    <name type="common">Cryptophyte</name>
    <dbReference type="NCBI Taxonomy" id="905079"/>
    <lineage>
        <taxon>Eukaryota</taxon>
        <taxon>Cryptophyceae</taxon>
        <taxon>Pyrenomonadales</taxon>
        <taxon>Geminigeraceae</taxon>
        <taxon>Guillardia</taxon>
    </lineage>
</organism>
<dbReference type="OrthoDB" id="129471at2759"/>
<keyword evidence="3" id="KW-1185">Reference proteome</keyword>
<sequence length="195" mass="22118">MFERGTDEAIHELRDGIQAVPDFASLFDMGMGERANNAVNRLHGKYRVGDEVHWTLVSRFVSTELAQKLGESFVRQIEELSDATGNPTLKGVLFEMLFFARIGRGAGMQLTMSLDAREINKLRGKMKVTRVCLKPLKWNQGGYDAVIVDWSENFVRFVQNGNWEPVKKFVDCSQHTDGVLFECTMDDEPGGQRLR</sequence>
<dbReference type="RefSeq" id="XP_005842532.1">
    <property type="nucleotide sequence ID" value="XM_005842475.1"/>
</dbReference>
<accession>L1K4M6</accession>
<dbReference type="KEGG" id="gtt:GUITHDRAFT_99327"/>
<dbReference type="Proteomes" id="UP000011087">
    <property type="component" value="Unassembled WGS sequence"/>
</dbReference>
<dbReference type="PaxDb" id="55529-EKX55552"/>
<dbReference type="EMBL" id="JH992965">
    <property type="protein sequence ID" value="EKX55552.1"/>
    <property type="molecule type" value="Genomic_DNA"/>
</dbReference>
<evidence type="ECO:0000313" key="1">
    <source>
        <dbReference type="EMBL" id="EKX55552.1"/>
    </source>
</evidence>
<reference evidence="3" key="2">
    <citation type="submission" date="2012-11" db="EMBL/GenBank/DDBJ databases">
        <authorList>
            <person name="Kuo A."/>
            <person name="Curtis B.A."/>
            <person name="Tanifuji G."/>
            <person name="Burki F."/>
            <person name="Gruber A."/>
            <person name="Irimia M."/>
            <person name="Maruyama S."/>
            <person name="Arias M.C."/>
            <person name="Ball S.G."/>
            <person name="Gile G.H."/>
            <person name="Hirakawa Y."/>
            <person name="Hopkins J.F."/>
            <person name="Rensing S.A."/>
            <person name="Schmutz J."/>
            <person name="Symeonidi A."/>
            <person name="Elias M."/>
            <person name="Eveleigh R.J."/>
            <person name="Herman E.K."/>
            <person name="Klute M.J."/>
            <person name="Nakayama T."/>
            <person name="Obornik M."/>
            <person name="Reyes-Prieto A."/>
            <person name="Armbrust E.V."/>
            <person name="Aves S.J."/>
            <person name="Beiko R.G."/>
            <person name="Coutinho P."/>
            <person name="Dacks J.B."/>
            <person name="Durnford D.G."/>
            <person name="Fast N.M."/>
            <person name="Green B.R."/>
            <person name="Grisdale C."/>
            <person name="Hempe F."/>
            <person name="Henrissat B."/>
            <person name="Hoppner M.P."/>
            <person name="Ishida K.-I."/>
            <person name="Kim E."/>
            <person name="Koreny L."/>
            <person name="Kroth P.G."/>
            <person name="Liu Y."/>
            <person name="Malik S.-B."/>
            <person name="Maier U.G."/>
            <person name="McRose D."/>
            <person name="Mock T."/>
            <person name="Neilson J.A."/>
            <person name="Onodera N.T."/>
            <person name="Poole A.M."/>
            <person name="Pritham E.J."/>
            <person name="Richards T.A."/>
            <person name="Rocap G."/>
            <person name="Roy S.W."/>
            <person name="Sarai C."/>
            <person name="Schaack S."/>
            <person name="Shirato S."/>
            <person name="Slamovits C.H."/>
            <person name="Spencer D.F."/>
            <person name="Suzuki S."/>
            <person name="Worden A.Z."/>
            <person name="Zauner S."/>
            <person name="Barry K."/>
            <person name="Bell C."/>
            <person name="Bharti A.K."/>
            <person name="Crow J.A."/>
            <person name="Grimwood J."/>
            <person name="Kramer R."/>
            <person name="Lindquist E."/>
            <person name="Lucas S."/>
            <person name="Salamov A."/>
            <person name="McFadden G.I."/>
            <person name="Lane C.E."/>
            <person name="Keeling P.J."/>
            <person name="Gray M.W."/>
            <person name="Grigoriev I.V."/>
            <person name="Archibald J.M."/>
        </authorList>
    </citation>
    <scope>NUCLEOTIDE SEQUENCE</scope>
    <source>
        <strain evidence="3">CCMP2712</strain>
    </source>
</reference>
<proteinExistence type="predicted"/>
<dbReference type="HOGENOM" id="CLU_1398718_0_0_1"/>
<reference evidence="2" key="3">
    <citation type="submission" date="2016-03" db="UniProtKB">
        <authorList>
            <consortium name="EnsemblProtists"/>
        </authorList>
    </citation>
    <scope>IDENTIFICATION</scope>
</reference>
<name>L1K4M6_GUITC</name>
<dbReference type="AlphaFoldDB" id="L1K4M6"/>
<protein>
    <submittedName>
        <fullName evidence="1 2">Uncharacterized protein</fullName>
    </submittedName>
</protein>